<evidence type="ECO:0000313" key="1">
    <source>
        <dbReference type="EMBL" id="MDT2584198.1"/>
    </source>
</evidence>
<gene>
    <name evidence="1" type="ORF">P7D17_08810</name>
</gene>
<dbReference type="Proteomes" id="UP001262817">
    <property type="component" value="Unassembled WGS sequence"/>
</dbReference>
<sequence length="83" mass="9558">MTKTVYKVTGKNYTVWQAPDNEVIARPFTDIKPPEENGKLITGFDWIENKWETVDIVSPQEFEQANLAIFELAAKVSQLEKEK</sequence>
<organism evidence="1 2">
    <name type="scientific">Lactococcus petauri</name>
    <dbReference type="NCBI Taxonomy" id="1940789"/>
    <lineage>
        <taxon>Bacteria</taxon>
        <taxon>Bacillati</taxon>
        <taxon>Bacillota</taxon>
        <taxon>Bacilli</taxon>
        <taxon>Lactobacillales</taxon>
        <taxon>Streptococcaceae</taxon>
        <taxon>Lactococcus</taxon>
    </lineage>
</organism>
<accession>A0AAJ2IT69</accession>
<dbReference type="EMBL" id="JARPXR010000009">
    <property type="protein sequence ID" value="MDT2584198.1"/>
    <property type="molecule type" value="Genomic_DNA"/>
</dbReference>
<evidence type="ECO:0000313" key="2">
    <source>
        <dbReference type="Proteomes" id="UP001262817"/>
    </source>
</evidence>
<comment type="caution">
    <text evidence="1">The sequence shown here is derived from an EMBL/GenBank/DDBJ whole genome shotgun (WGS) entry which is preliminary data.</text>
</comment>
<reference evidence="1" key="1">
    <citation type="submission" date="2023-03" db="EMBL/GenBank/DDBJ databases">
        <authorList>
            <person name="Shen W."/>
            <person name="Cai J."/>
        </authorList>
    </citation>
    <scope>NUCLEOTIDE SEQUENCE</scope>
    <source>
        <strain evidence="1">P86-2</strain>
    </source>
</reference>
<proteinExistence type="predicted"/>
<dbReference type="RefSeq" id="WP_311843088.1">
    <property type="nucleotide sequence ID" value="NZ_JARPXR010000009.1"/>
</dbReference>
<protein>
    <submittedName>
        <fullName evidence="1">Uncharacterized protein</fullName>
    </submittedName>
</protein>
<dbReference type="AlphaFoldDB" id="A0AAJ2IT69"/>
<name>A0AAJ2IT69_9LACT</name>